<feature type="non-terminal residue" evidence="5">
    <location>
        <position position="1"/>
    </location>
</feature>
<evidence type="ECO:0000259" key="4">
    <source>
        <dbReference type="Pfam" id="PF10672"/>
    </source>
</evidence>
<reference evidence="5" key="1">
    <citation type="submission" date="2018-06" db="EMBL/GenBank/DDBJ databases">
        <authorList>
            <person name="Zhirakovskaya E."/>
        </authorList>
    </citation>
    <scope>NUCLEOTIDE SEQUENCE</scope>
</reference>
<feature type="domain" description="S-adenosylmethionine-dependent methyltransferase" evidence="4">
    <location>
        <begin position="4"/>
        <end position="146"/>
    </location>
</feature>
<dbReference type="EC" id="2.1.1.173" evidence="5"/>
<keyword evidence="2 5" id="KW-0808">Transferase</keyword>
<evidence type="ECO:0000256" key="2">
    <source>
        <dbReference type="ARBA" id="ARBA00022679"/>
    </source>
</evidence>
<evidence type="ECO:0000313" key="5">
    <source>
        <dbReference type="EMBL" id="VAW48555.1"/>
    </source>
</evidence>
<evidence type="ECO:0000256" key="1">
    <source>
        <dbReference type="ARBA" id="ARBA00022603"/>
    </source>
</evidence>
<protein>
    <submittedName>
        <fullName evidence="5">23S rRNA (Guanine(2445)-N(2))-methyltransferase / 23S rRNA (Guanine(2069)-N(7))-methyltransferase</fullName>
        <ecNumber evidence="5">2.1.1.173</ecNumber>
        <ecNumber evidence="5">2.1.1.264</ecNumber>
    </submittedName>
</protein>
<accession>A0A3B0VY83</accession>
<keyword evidence="3" id="KW-0949">S-adenosyl-L-methionine</keyword>
<name>A0A3B0VY83_9ZZZZ</name>
<evidence type="ECO:0000256" key="3">
    <source>
        <dbReference type="ARBA" id="ARBA00022691"/>
    </source>
</evidence>
<dbReference type="Gene3D" id="3.40.50.150">
    <property type="entry name" value="Vaccinia Virus protein VP39"/>
    <property type="match status" value="1"/>
</dbReference>
<sequence>DYLDTGLFLDHRDVRAYVAEKSRRKSLLNLFCYTATLTAQAAMLGATSSLSIDMSKTYLYWAKHNLMNNNVDESKHLLKQADVLDWLETESENPTQGFDVIFLDPPSFSTSKRMEGTLDIQRDHVTLIQQAMKLLNFGGMLVFSNNLRKFKLDKKALEGITMEDITRKTMPRDFERNAKIHQAWVLQK</sequence>
<dbReference type="CDD" id="cd02440">
    <property type="entry name" value="AdoMet_MTases"/>
    <property type="match status" value="1"/>
</dbReference>
<dbReference type="AlphaFoldDB" id="A0A3B0VY83"/>
<dbReference type="GO" id="GO:0052915">
    <property type="term" value="F:23S rRNA (guanine(2445)-N(2))-methyltransferase activity"/>
    <property type="evidence" value="ECO:0007669"/>
    <property type="project" value="UniProtKB-EC"/>
</dbReference>
<organism evidence="5">
    <name type="scientific">hydrothermal vent metagenome</name>
    <dbReference type="NCBI Taxonomy" id="652676"/>
    <lineage>
        <taxon>unclassified sequences</taxon>
        <taxon>metagenomes</taxon>
        <taxon>ecological metagenomes</taxon>
    </lineage>
</organism>
<dbReference type="EMBL" id="UOFC01000214">
    <property type="protein sequence ID" value="VAW48555.1"/>
    <property type="molecule type" value="Genomic_DNA"/>
</dbReference>
<dbReference type="SUPFAM" id="SSF53335">
    <property type="entry name" value="S-adenosyl-L-methionine-dependent methyltransferases"/>
    <property type="match status" value="1"/>
</dbReference>
<gene>
    <name evidence="5" type="ORF">MNBD_GAMMA03-714</name>
</gene>
<dbReference type="InterPro" id="IPR019614">
    <property type="entry name" value="SAM-dep_methyl-trfase"/>
</dbReference>
<keyword evidence="1 5" id="KW-0489">Methyltransferase</keyword>
<proteinExistence type="predicted"/>
<dbReference type="PANTHER" id="PTHR43042:SF3">
    <property type="entry name" value="RIBOSOMAL RNA LARGE SUBUNIT METHYLTRANSFERASE YWBD-RELATED"/>
    <property type="match status" value="1"/>
</dbReference>
<dbReference type="Pfam" id="PF10672">
    <property type="entry name" value="Methyltrans_SAM"/>
    <property type="match status" value="1"/>
</dbReference>
<dbReference type="InterPro" id="IPR029063">
    <property type="entry name" value="SAM-dependent_MTases_sf"/>
</dbReference>
<dbReference type="EC" id="2.1.1.264" evidence="5"/>
<dbReference type="PANTHER" id="PTHR43042">
    <property type="entry name" value="SAM-DEPENDENT METHYLTRANSFERASE"/>
    <property type="match status" value="1"/>
</dbReference>